<evidence type="ECO:0000313" key="8">
    <source>
        <dbReference type="EMBL" id="GAA99310.1"/>
    </source>
</evidence>
<dbReference type="EMBL" id="BABT02000220">
    <property type="protein sequence ID" value="GAA99310.1"/>
    <property type="molecule type" value="Genomic_DNA"/>
</dbReference>
<dbReference type="PANTHER" id="PTHR13094:SF1">
    <property type="entry name" value="NADH DEHYDROGENASE [UBIQUINONE] 1 BETA SUBCOMPLEX SUBUNIT 10"/>
    <property type="match status" value="1"/>
</dbReference>
<reference evidence="8 9" key="1">
    <citation type="journal article" date="2011" name="J. Gen. Appl. Microbiol.">
        <title>Draft genome sequencing of the enigmatic basidiomycete Mixia osmundae.</title>
        <authorList>
            <person name="Nishida H."/>
            <person name="Nagatsuka Y."/>
            <person name="Sugiyama J."/>
        </authorList>
    </citation>
    <scope>NUCLEOTIDE SEQUENCE [LARGE SCALE GENOMIC DNA]</scope>
    <source>
        <strain evidence="9">CBS 9802 / IAM 14324 / JCM 22182 / KY 12970</strain>
    </source>
</reference>
<accession>G7E9J1</accession>
<sequence length="82" mass="9583">MSTSSSGHSVAEYKELLEARDAAIREGWVRTMEARLVREELGKCWRTEGVNHYAQCHELTQRYLDMLRTHRVKGTRVIDFES</sequence>
<name>G7E9J1_MIXOS</name>
<keyword evidence="9" id="KW-1185">Reference proteome</keyword>
<evidence type="ECO:0008006" key="10">
    <source>
        <dbReference type="Google" id="ProtNLM"/>
    </source>
</evidence>
<dbReference type="RefSeq" id="XP_014568553.1">
    <property type="nucleotide sequence ID" value="XM_014713067.1"/>
</dbReference>
<reference evidence="8 9" key="2">
    <citation type="journal article" date="2012" name="Open Biol.">
        <title>Characteristics of nucleosomes and linker DNA regions on the genome of the basidiomycete Mixia osmundae revealed by mono- and dinucleosome mapping.</title>
        <authorList>
            <person name="Nishida H."/>
            <person name="Kondo S."/>
            <person name="Matsumoto T."/>
            <person name="Suzuki Y."/>
            <person name="Yoshikawa H."/>
            <person name="Taylor T.D."/>
            <person name="Sugiyama J."/>
        </authorList>
    </citation>
    <scope>NUCLEOTIDE SEQUENCE [LARGE SCALE GENOMIC DNA]</scope>
    <source>
        <strain evidence="9">CBS 9802 / IAM 14324 / JCM 22182 / KY 12970</strain>
    </source>
</reference>
<dbReference type="GO" id="GO:0005743">
    <property type="term" value="C:mitochondrial inner membrane"/>
    <property type="evidence" value="ECO:0007669"/>
    <property type="project" value="UniProtKB-SubCell"/>
</dbReference>
<protein>
    <recommendedName>
        <fullName evidence="10">NADH-ubiquinone oxidoreductase 12 kDa subunit</fullName>
    </recommendedName>
</protein>
<dbReference type="InParanoid" id="G7E9J1"/>
<evidence type="ECO:0000256" key="7">
    <source>
        <dbReference type="ARBA" id="ARBA00023136"/>
    </source>
</evidence>
<evidence type="ECO:0000256" key="5">
    <source>
        <dbReference type="ARBA" id="ARBA00022982"/>
    </source>
</evidence>
<comment type="caution">
    <text evidence="8">The sequence shown here is derived from an EMBL/GenBank/DDBJ whole genome shotgun (WGS) entry which is preliminary data.</text>
</comment>
<organism evidence="8 9">
    <name type="scientific">Mixia osmundae (strain CBS 9802 / IAM 14324 / JCM 22182 / KY 12970)</name>
    <dbReference type="NCBI Taxonomy" id="764103"/>
    <lineage>
        <taxon>Eukaryota</taxon>
        <taxon>Fungi</taxon>
        <taxon>Dikarya</taxon>
        <taxon>Basidiomycota</taxon>
        <taxon>Pucciniomycotina</taxon>
        <taxon>Mixiomycetes</taxon>
        <taxon>Mixiales</taxon>
        <taxon>Mixiaceae</taxon>
        <taxon>Mixia</taxon>
    </lineage>
</organism>
<evidence type="ECO:0000313" key="9">
    <source>
        <dbReference type="Proteomes" id="UP000009131"/>
    </source>
</evidence>
<keyword evidence="5" id="KW-0249">Electron transport</keyword>
<evidence type="ECO:0000256" key="2">
    <source>
        <dbReference type="ARBA" id="ARBA00022448"/>
    </source>
</evidence>
<keyword evidence="2" id="KW-0813">Transport</keyword>
<keyword evidence="6" id="KW-0496">Mitochondrion</keyword>
<evidence type="ECO:0000256" key="1">
    <source>
        <dbReference type="ARBA" id="ARBA00004443"/>
    </source>
</evidence>
<proteinExistence type="predicted"/>
<dbReference type="InterPro" id="IPR039993">
    <property type="entry name" value="NDUFB10"/>
</dbReference>
<evidence type="ECO:0000256" key="3">
    <source>
        <dbReference type="ARBA" id="ARBA00022660"/>
    </source>
</evidence>
<keyword evidence="4" id="KW-0999">Mitochondrion inner membrane</keyword>
<dbReference type="OrthoDB" id="10252718at2759"/>
<gene>
    <name evidence="8" type="primary">Mo06005</name>
    <name evidence="8" type="ORF">E5Q_06005</name>
</gene>
<dbReference type="eggNOG" id="ENOG502SBS6">
    <property type="taxonomic scope" value="Eukaryota"/>
</dbReference>
<dbReference type="OMA" id="KCWRTEG"/>
<dbReference type="HOGENOM" id="CLU_196217_0_0_1"/>
<evidence type="ECO:0000256" key="4">
    <source>
        <dbReference type="ARBA" id="ARBA00022792"/>
    </source>
</evidence>
<dbReference type="PANTHER" id="PTHR13094">
    <property type="entry name" value="NADH-UBIQUINONE OXIDOREDUCTASE PDSW SUBUNIT"/>
    <property type="match status" value="1"/>
</dbReference>
<keyword evidence="3" id="KW-0679">Respiratory chain</keyword>
<dbReference type="STRING" id="764103.G7E9J1"/>
<keyword evidence="7" id="KW-0472">Membrane</keyword>
<evidence type="ECO:0000256" key="6">
    <source>
        <dbReference type="ARBA" id="ARBA00023128"/>
    </source>
</evidence>
<comment type="subcellular location">
    <subcellularLocation>
        <location evidence="1">Mitochondrion inner membrane</location>
        <topology evidence="1">Peripheral membrane protein</topology>
        <orientation evidence="1">Matrix side</orientation>
    </subcellularLocation>
</comment>
<dbReference type="AlphaFoldDB" id="G7E9J1"/>
<dbReference type="Proteomes" id="UP000009131">
    <property type="component" value="Unassembled WGS sequence"/>
</dbReference>